<keyword evidence="1" id="KW-1133">Transmembrane helix</keyword>
<evidence type="ECO:0000256" key="1">
    <source>
        <dbReference type="SAM" id="Phobius"/>
    </source>
</evidence>
<reference evidence="2" key="1">
    <citation type="submission" date="2021-01" db="EMBL/GenBank/DDBJ databases">
        <authorList>
            <person name="Li R."/>
            <person name="Bekaert M."/>
        </authorList>
    </citation>
    <scope>NUCLEOTIDE SEQUENCE</scope>
    <source>
        <strain evidence="2">Farmed</strain>
    </source>
</reference>
<keyword evidence="3" id="KW-1185">Reference proteome</keyword>
<dbReference type="EMBL" id="CAHIKZ030001938">
    <property type="protein sequence ID" value="CAE1277716.1"/>
    <property type="molecule type" value="Genomic_DNA"/>
</dbReference>
<comment type="caution">
    <text evidence="2">The sequence shown here is derived from an EMBL/GenBank/DDBJ whole genome shotgun (WGS) entry which is preliminary data.</text>
</comment>
<dbReference type="AlphaFoldDB" id="A0A812CV88"/>
<evidence type="ECO:0000313" key="2">
    <source>
        <dbReference type="EMBL" id="CAE1277716.1"/>
    </source>
</evidence>
<protein>
    <submittedName>
        <fullName evidence="2">Uncharacterized protein</fullName>
    </submittedName>
</protein>
<sequence length="176" mass="20271">MIPLICLSLLSSFPLHTQHPSFIHLPPHTNLLLLLLLLPKTFFPASFHFHYNRWLEEELQGFFLIILDNRQTKFTTALEFQKQFFTLFVCLSVCLCPFFKSPFLNIMTSFTYFFLAVFFLVECQPLPISFCCCLISKSGLYLVCLSVLSSRILSLISLNPSFLSSLLICRISIILS</sequence>
<dbReference type="Proteomes" id="UP000597762">
    <property type="component" value="Unassembled WGS sequence"/>
</dbReference>
<gene>
    <name evidence="2" type="ORF">SPHA_40826</name>
</gene>
<keyword evidence="1" id="KW-0812">Transmembrane</keyword>
<keyword evidence="1" id="KW-0472">Membrane</keyword>
<evidence type="ECO:0000313" key="3">
    <source>
        <dbReference type="Proteomes" id="UP000597762"/>
    </source>
</evidence>
<feature type="transmembrane region" description="Helical" evidence="1">
    <location>
        <begin position="127"/>
        <end position="148"/>
    </location>
</feature>
<proteinExistence type="predicted"/>
<name>A0A812CV88_ACAPH</name>
<accession>A0A812CV88</accession>
<feature type="transmembrane region" description="Helical" evidence="1">
    <location>
        <begin position="155"/>
        <end position="175"/>
    </location>
</feature>
<organism evidence="2 3">
    <name type="scientific">Acanthosepion pharaonis</name>
    <name type="common">Pharaoh cuttlefish</name>
    <name type="synonym">Sepia pharaonis</name>
    <dbReference type="NCBI Taxonomy" id="158019"/>
    <lineage>
        <taxon>Eukaryota</taxon>
        <taxon>Metazoa</taxon>
        <taxon>Spiralia</taxon>
        <taxon>Lophotrochozoa</taxon>
        <taxon>Mollusca</taxon>
        <taxon>Cephalopoda</taxon>
        <taxon>Coleoidea</taxon>
        <taxon>Decapodiformes</taxon>
        <taxon>Sepiida</taxon>
        <taxon>Sepiina</taxon>
        <taxon>Sepiidae</taxon>
        <taxon>Acanthosepion</taxon>
    </lineage>
</organism>